<organism evidence="2 3">
    <name type="scientific">Microbacterium oxydans</name>
    <dbReference type="NCBI Taxonomy" id="82380"/>
    <lineage>
        <taxon>Bacteria</taxon>
        <taxon>Bacillati</taxon>
        <taxon>Actinomycetota</taxon>
        <taxon>Actinomycetes</taxon>
        <taxon>Micrococcales</taxon>
        <taxon>Microbacteriaceae</taxon>
        <taxon>Microbacterium</taxon>
    </lineage>
</organism>
<name>A0A0F0KR64_9MICO</name>
<evidence type="ECO:0000256" key="1">
    <source>
        <dbReference type="SAM" id="Phobius"/>
    </source>
</evidence>
<comment type="caution">
    <text evidence="2">The sequence shown here is derived from an EMBL/GenBank/DDBJ whole genome shotgun (WGS) entry which is preliminary data.</text>
</comment>
<gene>
    <name evidence="2" type="ORF">RN51_01715</name>
</gene>
<dbReference type="AlphaFoldDB" id="A0A0F0KR64"/>
<proteinExistence type="predicted"/>
<keyword evidence="1" id="KW-0812">Transmembrane</keyword>
<feature type="transmembrane region" description="Helical" evidence="1">
    <location>
        <begin position="7"/>
        <end position="27"/>
    </location>
</feature>
<feature type="transmembrane region" description="Helical" evidence="1">
    <location>
        <begin position="39"/>
        <end position="59"/>
    </location>
</feature>
<evidence type="ECO:0000313" key="3">
    <source>
        <dbReference type="Proteomes" id="UP000033725"/>
    </source>
</evidence>
<dbReference type="Proteomes" id="UP000033725">
    <property type="component" value="Unassembled WGS sequence"/>
</dbReference>
<dbReference type="PATRIC" id="fig|82380.10.peg.1724"/>
<sequence length="98" mass="10480">MDNRCNLIIGAIFVFDGYASWPTGSLLEIDPEKWRTSLFSLSIGSTLIGIGILTALLALHARAVGVQTRAALATQSAADAARRADEYRAQNQYPAAQG</sequence>
<keyword evidence="1" id="KW-0472">Membrane</keyword>
<dbReference type="OrthoDB" id="9932917at2"/>
<dbReference type="EMBL" id="JYIV01000024">
    <property type="protein sequence ID" value="KJL22969.1"/>
    <property type="molecule type" value="Genomic_DNA"/>
</dbReference>
<reference evidence="2 3" key="1">
    <citation type="submission" date="2015-02" db="EMBL/GenBank/DDBJ databases">
        <title>Draft genome sequences of ten Microbacterium spp. with emphasis on heavy metal contaminated environments.</title>
        <authorList>
            <person name="Corretto E."/>
        </authorList>
    </citation>
    <scope>NUCLEOTIDE SEQUENCE [LARGE SCALE GENOMIC DNA]</scope>
    <source>
        <strain evidence="2 3">BEL163</strain>
    </source>
</reference>
<evidence type="ECO:0000313" key="2">
    <source>
        <dbReference type="EMBL" id="KJL22969.1"/>
    </source>
</evidence>
<accession>A0A0F0KR64</accession>
<protein>
    <submittedName>
        <fullName evidence="2">Uncharacterized protein</fullName>
    </submittedName>
</protein>
<keyword evidence="1" id="KW-1133">Transmembrane helix</keyword>
<dbReference type="RefSeq" id="WP_045263611.1">
    <property type="nucleotide sequence ID" value="NZ_JYIV01000024.1"/>
</dbReference>